<comment type="cofactor">
    <cofactor evidence="8">
        <name>a divalent metal cation</name>
        <dbReference type="ChEBI" id="CHEBI:60240"/>
    </cofactor>
    <text evidence="8">Binds 1 divalent metal cation per subunit.</text>
</comment>
<dbReference type="Proteomes" id="UP000613255">
    <property type="component" value="Unassembled WGS sequence"/>
</dbReference>
<keyword evidence="4 5" id="KW-0119">Carbohydrate metabolism</keyword>
<dbReference type="SUPFAM" id="SSF51338">
    <property type="entry name" value="Composite domain of metallo-dependent hydrolases"/>
    <property type="match status" value="1"/>
</dbReference>
<dbReference type="AlphaFoldDB" id="A0A934M1L8"/>
<feature type="binding site" evidence="7">
    <location>
        <begin position="308"/>
        <end position="310"/>
    </location>
    <ligand>
        <name>substrate</name>
    </ligand>
</feature>
<keyword evidence="11" id="KW-1185">Reference proteome</keyword>
<keyword evidence="3 5" id="KW-0378">Hydrolase</keyword>
<evidence type="ECO:0000256" key="4">
    <source>
        <dbReference type="ARBA" id="ARBA00023277"/>
    </source>
</evidence>
<name>A0A934M1L8_9RHOB</name>
<dbReference type="PANTHER" id="PTHR11113:SF14">
    <property type="entry name" value="N-ACETYLGLUCOSAMINE-6-PHOSPHATE DEACETYLASE"/>
    <property type="match status" value="1"/>
</dbReference>
<evidence type="ECO:0000256" key="2">
    <source>
        <dbReference type="ARBA" id="ARBA00022723"/>
    </source>
</evidence>
<proteinExistence type="inferred from homology"/>
<evidence type="ECO:0000313" key="10">
    <source>
        <dbReference type="EMBL" id="MBI6629771.1"/>
    </source>
</evidence>
<evidence type="ECO:0000256" key="7">
    <source>
        <dbReference type="PIRSR" id="PIRSR038994-2"/>
    </source>
</evidence>
<feature type="binding site" evidence="8">
    <location>
        <position position="195"/>
    </location>
    <ligand>
        <name>Zn(2+)</name>
        <dbReference type="ChEBI" id="CHEBI:29105"/>
    </ligand>
</feature>
<reference evidence="10" key="1">
    <citation type="submission" date="2020-12" db="EMBL/GenBank/DDBJ databases">
        <title>Pontibaca salina gen. nov., sp. nov., isolated from marine sediment.</title>
        <authorList>
            <person name="Bo J."/>
            <person name="Wang S."/>
            <person name="Song X."/>
            <person name="Du Z."/>
        </authorList>
    </citation>
    <scope>NUCLEOTIDE SEQUENCE</scope>
    <source>
        <strain evidence="10">S1109L</strain>
    </source>
</reference>
<feature type="binding site" evidence="8">
    <location>
        <position position="216"/>
    </location>
    <ligand>
        <name>Zn(2+)</name>
        <dbReference type="ChEBI" id="CHEBI:29105"/>
    </ligand>
</feature>
<evidence type="ECO:0000256" key="1">
    <source>
        <dbReference type="ARBA" id="ARBA00010716"/>
    </source>
</evidence>
<dbReference type="SUPFAM" id="SSF51556">
    <property type="entry name" value="Metallo-dependent hydrolases"/>
    <property type="match status" value="1"/>
</dbReference>
<dbReference type="Gene3D" id="2.30.40.10">
    <property type="entry name" value="Urease, subunit C, domain 1"/>
    <property type="match status" value="1"/>
</dbReference>
<sequence length="379" mass="39750">MGDIALLGADIHDGETLHRGRALLRRAGHITVVKPEKLPADCLRRDLGGGTLLPGFVDLQVNGGGGVMFNDDPSVATLRKIAKAHVSTGTNAFLPTLITDTPALTTAAITAVLKALAQNVPGIIGLHLEGPHLARARKGAHDPALIRPMEPADLAQLEEAAENLPNLMLTVAPESVTPDQIARLSRAGAIVSLGHTEADYATARSYFDAGVRCVTHLYNAMPAMLSRAPGLIGAALEDGRVSAGLIADGYHVHPATMRAALGAKRGPSGLFLVTDAMATIGSNIGAFTLNGRRITRAKGRLTLSDGTLAGADLEMAQALRVLVQDVGEDLQTAIRRATCYPARLLRDARGHGALSSDNIIHLNRDLHLTGTAESLWAGR</sequence>
<comment type="similarity">
    <text evidence="1 5">Belongs to the metallo-dependent hydrolases superfamily. NagA family.</text>
</comment>
<protein>
    <submittedName>
        <fullName evidence="10">N-acetylglucosamine-6-phosphate deacetylase</fullName>
        <ecNumber evidence="10">3.5.1.25</ecNumber>
    </submittedName>
</protein>
<dbReference type="InterPro" id="IPR011059">
    <property type="entry name" value="Metal-dep_hydrolase_composite"/>
</dbReference>
<dbReference type="EMBL" id="JAEIJD010000005">
    <property type="protein sequence ID" value="MBI6629771.1"/>
    <property type="molecule type" value="Genomic_DNA"/>
</dbReference>
<dbReference type="NCBIfam" id="TIGR00221">
    <property type="entry name" value="nagA"/>
    <property type="match status" value="1"/>
</dbReference>
<accession>A0A934M1L8</accession>
<evidence type="ECO:0000256" key="5">
    <source>
        <dbReference type="PIRNR" id="PIRNR038994"/>
    </source>
</evidence>
<dbReference type="InterPro" id="IPR032466">
    <property type="entry name" value="Metal_Hydrolase"/>
</dbReference>
<feature type="binding site" evidence="7">
    <location>
        <position position="227"/>
    </location>
    <ligand>
        <name>substrate</name>
    </ligand>
</feature>
<evidence type="ECO:0000256" key="3">
    <source>
        <dbReference type="ARBA" id="ARBA00022801"/>
    </source>
</evidence>
<dbReference type="GO" id="GO:0008448">
    <property type="term" value="F:N-acetylglucosamine-6-phosphate deacetylase activity"/>
    <property type="evidence" value="ECO:0007669"/>
    <property type="project" value="UniProtKB-EC"/>
</dbReference>
<feature type="binding site" evidence="8">
    <location>
        <position position="129"/>
    </location>
    <ligand>
        <name>Zn(2+)</name>
        <dbReference type="ChEBI" id="CHEBI:29105"/>
    </ligand>
</feature>
<feature type="binding site" evidence="7">
    <location>
        <position position="140"/>
    </location>
    <ligand>
        <name>substrate</name>
    </ligand>
</feature>
<evidence type="ECO:0000313" key="11">
    <source>
        <dbReference type="Proteomes" id="UP000613255"/>
    </source>
</evidence>
<organism evidence="10 11">
    <name type="scientific">Pontibaca salina</name>
    <dbReference type="NCBI Taxonomy" id="2795731"/>
    <lineage>
        <taxon>Bacteria</taxon>
        <taxon>Pseudomonadati</taxon>
        <taxon>Pseudomonadota</taxon>
        <taxon>Alphaproteobacteria</taxon>
        <taxon>Rhodobacterales</taxon>
        <taxon>Roseobacteraceae</taxon>
        <taxon>Pontibaca</taxon>
    </lineage>
</organism>
<keyword evidence="2 8" id="KW-0479">Metal-binding</keyword>
<gene>
    <name evidence="10" type="primary">nagA</name>
    <name evidence="10" type="ORF">JAO82_07725</name>
</gene>
<dbReference type="InterPro" id="IPR006680">
    <property type="entry name" value="Amidohydro-rel"/>
</dbReference>
<evidence type="ECO:0000259" key="9">
    <source>
        <dbReference type="Pfam" id="PF01979"/>
    </source>
</evidence>
<evidence type="ECO:0000256" key="6">
    <source>
        <dbReference type="PIRSR" id="PIRSR038994-1"/>
    </source>
</evidence>
<feature type="binding site" evidence="7">
    <location>
        <begin position="219"/>
        <end position="220"/>
    </location>
    <ligand>
        <name>substrate</name>
    </ligand>
</feature>
<dbReference type="PIRSF" id="PIRSF038994">
    <property type="entry name" value="NagA"/>
    <property type="match status" value="1"/>
</dbReference>
<comment type="caution">
    <text evidence="10">The sequence shown here is derived from an EMBL/GenBank/DDBJ whole genome shotgun (WGS) entry which is preliminary data.</text>
</comment>
<evidence type="ECO:0000256" key="8">
    <source>
        <dbReference type="PIRSR" id="PIRSR038994-3"/>
    </source>
</evidence>
<feature type="domain" description="Amidohydrolase-related" evidence="9">
    <location>
        <begin position="51"/>
        <end position="345"/>
    </location>
</feature>
<dbReference type="GO" id="GO:0046872">
    <property type="term" value="F:metal ion binding"/>
    <property type="evidence" value="ECO:0007669"/>
    <property type="project" value="UniProtKB-KW"/>
</dbReference>
<dbReference type="InterPro" id="IPR003764">
    <property type="entry name" value="GlcNAc_6-P_deAcase"/>
</dbReference>
<dbReference type="Gene3D" id="3.20.20.140">
    <property type="entry name" value="Metal-dependent hydrolases"/>
    <property type="match status" value="1"/>
</dbReference>
<dbReference type="EC" id="3.5.1.25" evidence="10"/>
<dbReference type="PANTHER" id="PTHR11113">
    <property type="entry name" value="N-ACETYLGLUCOSAMINE-6-PHOSPHATE DEACETYLASE"/>
    <property type="match status" value="1"/>
</dbReference>
<feature type="active site" description="Proton donor/acceptor" evidence="6">
    <location>
        <position position="275"/>
    </location>
</feature>
<feature type="binding site" evidence="7">
    <location>
        <position position="251"/>
    </location>
    <ligand>
        <name>substrate</name>
    </ligand>
</feature>
<dbReference type="Pfam" id="PF01979">
    <property type="entry name" value="Amidohydro_1"/>
    <property type="match status" value="1"/>
</dbReference>
<dbReference type="GO" id="GO:0006046">
    <property type="term" value="P:N-acetylglucosamine catabolic process"/>
    <property type="evidence" value="ECO:0007669"/>
    <property type="project" value="TreeGrafter"/>
</dbReference>